<dbReference type="PANTHER" id="PTHR43673:SF10">
    <property type="entry name" value="NADH DEHYDROGENASE_NAD(P)H NITROREDUCTASE XCC3605-RELATED"/>
    <property type="match status" value="1"/>
</dbReference>
<keyword evidence="7" id="KW-1185">Reference proteome</keyword>
<dbReference type="EMBL" id="JAIXNE010000003">
    <property type="protein sequence ID" value="MCA6076043.1"/>
    <property type="molecule type" value="Genomic_DNA"/>
</dbReference>
<accession>A0A9X1KZM9</accession>
<dbReference type="AlphaFoldDB" id="A0A9X1KZM9"/>
<dbReference type="Proteomes" id="UP001139409">
    <property type="component" value="Unassembled WGS sequence"/>
</dbReference>
<dbReference type="Gene3D" id="3.40.109.10">
    <property type="entry name" value="NADH Oxidase"/>
    <property type="match status" value="1"/>
</dbReference>
<organism evidence="4 7">
    <name type="scientific">Fulvivirga sedimenti</name>
    <dbReference type="NCBI Taxonomy" id="2879465"/>
    <lineage>
        <taxon>Bacteria</taxon>
        <taxon>Pseudomonadati</taxon>
        <taxon>Bacteroidota</taxon>
        <taxon>Cytophagia</taxon>
        <taxon>Cytophagales</taxon>
        <taxon>Fulvivirgaceae</taxon>
        <taxon>Fulvivirga</taxon>
    </lineage>
</organism>
<dbReference type="InterPro" id="IPR029479">
    <property type="entry name" value="Nitroreductase"/>
</dbReference>
<evidence type="ECO:0000313" key="5">
    <source>
        <dbReference type="EMBL" id="MCA6076043.1"/>
    </source>
</evidence>
<comment type="caution">
    <text evidence="4">The sequence shown here is derived from an EMBL/GenBank/DDBJ whole genome shotgun (WGS) entry which is preliminary data.</text>
</comment>
<dbReference type="GO" id="GO:0016491">
    <property type="term" value="F:oxidoreductase activity"/>
    <property type="evidence" value="ECO:0007669"/>
    <property type="project" value="UniProtKB-KW"/>
</dbReference>
<keyword evidence="2" id="KW-0560">Oxidoreductase</keyword>
<evidence type="ECO:0000259" key="3">
    <source>
        <dbReference type="Pfam" id="PF00881"/>
    </source>
</evidence>
<evidence type="ECO:0000256" key="2">
    <source>
        <dbReference type="ARBA" id="ARBA00023002"/>
    </source>
</evidence>
<gene>
    <name evidence="4" type="ORF">LDX50_08295</name>
    <name evidence="5" type="ORF">LDX50_14265</name>
    <name evidence="6" type="ORF">LDX50_19985</name>
</gene>
<dbReference type="CDD" id="cd02138">
    <property type="entry name" value="TdsD-like"/>
    <property type="match status" value="1"/>
</dbReference>
<comment type="similarity">
    <text evidence="1">Belongs to the nitroreductase family.</text>
</comment>
<name>A0A9X1KZM9_9BACT</name>
<feature type="domain" description="Nitroreductase" evidence="3">
    <location>
        <begin position="15"/>
        <end position="157"/>
    </location>
</feature>
<evidence type="ECO:0000256" key="1">
    <source>
        <dbReference type="ARBA" id="ARBA00007118"/>
    </source>
</evidence>
<dbReference type="InterPro" id="IPR000415">
    <property type="entry name" value="Nitroreductase-like"/>
</dbReference>
<dbReference type="Pfam" id="PF00881">
    <property type="entry name" value="Nitroreductase"/>
    <property type="match status" value="1"/>
</dbReference>
<proteinExistence type="inferred from homology"/>
<evidence type="ECO:0000313" key="7">
    <source>
        <dbReference type="Proteomes" id="UP001139409"/>
    </source>
</evidence>
<dbReference type="EMBL" id="JAIXNE010000004">
    <property type="protein sequence ID" value="MCA6077171.1"/>
    <property type="molecule type" value="Genomic_DNA"/>
</dbReference>
<dbReference type="SUPFAM" id="SSF55469">
    <property type="entry name" value="FMN-dependent nitroreductase-like"/>
    <property type="match status" value="1"/>
</dbReference>
<dbReference type="RefSeq" id="WP_225697976.1">
    <property type="nucleotide sequence ID" value="NZ_JAIXNE010000002.1"/>
</dbReference>
<protein>
    <submittedName>
        <fullName evidence="4">Nitroreductase family protein</fullName>
    </submittedName>
</protein>
<dbReference type="PANTHER" id="PTHR43673">
    <property type="entry name" value="NAD(P)H NITROREDUCTASE YDGI-RELATED"/>
    <property type="match status" value="1"/>
</dbReference>
<evidence type="ECO:0000313" key="4">
    <source>
        <dbReference type="EMBL" id="MCA6074866.1"/>
    </source>
</evidence>
<reference evidence="4" key="1">
    <citation type="submission" date="2021-09" db="EMBL/GenBank/DDBJ databases">
        <title>Fulvivirga sp. isolated from coastal sediment.</title>
        <authorList>
            <person name="Yu H."/>
        </authorList>
    </citation>
    <scope>NUCLEOTIDE SEQUENCE</scope>
    <source>
        <strain evidence="4">1062</strain>
    </source>
</reference>
<sequence length="194" mass="22085">MIKEANTTFPIHPLIKSRWSPRVFADTPVSDEAIYTLFEAARWAASSMNEQPWRFIYAKRESDAYKIILKHLAEFNQQWVKNAPVIILTAYKEKFNSGKENFHALHDLGLAMGNLSLQAQSMGLAVHHMAGLDWKKLQEIFNVQEGFHITTAVAVGYYGGDPSVLPEDLEESERAPRKRLPLNTLACEGKWIEQ</sequence>
<dbReference type="EMBL" id="JAIXNE010000002">
    <property type="protein sequence ID" value="MCA6074866.1"/>
    <property type="molecule type" value="Genomic_DNA"/>
</dbReference>
<evidence type="ECO:0000313" key="6">
    <source>
        <dbReference type="EMBL" id="MCA6077171.1"/>
    </source>
</evidence>